<dbReference type="InterPro" id="IPR001078">
    <property type="entry name" value="2-oxoacid_DH_actylTfrase"/>
</dbReference>
<dbReference type="GO" id="GO:0031405">
    <property type="term" value="F:lipoic acid binding"/>
    <property type="evidence" value="ECO:0007669"/>
    <property type="project" value="TreeGrafter"/>
</dbReference>
<dbReference type="Gene3D" id="2.40.50.100">
    <property type="match status" value="1"/>
</dbReference>
<name>A0A5N5F8V0_9ROSA</name>
<gene>
    <name evidence="9" type="ORF">D8674_009648</name>
</gene>
<dbReference type="InterPro" id="IPR011053">
    <property type="entry name" value="Single_hybrid_motif"/>
</dbReference>
<comment type="caution">
    <text evidence="9">The sequence shown here is derived from an EMBL/GenBank/DDBJ whole genome shotgun (WGS) entry which is preliminary data.</text>
</comment>
<dbReference type="Gene3D" id="3.30.559.10">
    <property type="entry name" value="Chloramphenicol acetyltransferase-like domain"/>
    <property type="match status" value="1"/>
</dbReference>
<comment type="cofactor">
    <cofactor evidence="1 6">
        <name>(R)-lipoate</name>
        <dbReference type="ChEBI" id="CHEBI:83088"/>
    </cofactor>
</comment>
<dbReference type="InterPro" id="IPR050743">
    <property type="entry name" value="2-oxoacid_DH_E2_comp"/>
</dbReference>
<dbReference type="SUPFAM" id="SSF51230">
    <property type="entry name" value="Single hybrid motif"/>
    <property type="match status" value="1"/>
</dbReference>
<evidence type="ECO:0000259" key="8">
    <source>
        <dbReference type="Pfam" id="PF00364"/>
    </source>
</evidence>
<evidence type="ECO:0000256" key="4">
    <source>
        <dbReference type="ARBA" id="ARBA00022823"/>
    </source>
</evidence>
<keyword evidence="3 6" id="KW-0808">Transferase</keyword>
<protein>
    <recommendedName>
        <fullName evidence="6">Dihydrolipoamide acetyltransferase component of pyruvate dehydrogenase complex</fullName>
        <ecNumber evidence="6">2.3.1.-</ecNumber>
    </recommendedName>
</protein>
<dbReference type="EMBL" id="SMOL01000753">
    <property type="protein sequence ID" value="KAB2599377.1"/>
    <property type="molecule type" value="Genomic_DNA"/>
</dbReference>
<evidence type="ECO:0000256" key="6">
    <source>
        <dbReference type="RuleBase" id="RU003423"/>
    </source>
</evidence>
<dbReference type="Proteomes" id="UP000327157">
    <property type="component" value="Chromosome 13"/>
</dbReference>
<dbReference type="Pfam" id="PF00198">
    <property type="entry name" value="2-oxoacid_dh"/>
    <property type="match status" value="1"/>
</dbReference>
<dbReference type="PANTHER" id="PTHR43178">
    <property type="entry name" value="DIHYDROLIPOAMIDE ACETYLTRANSFERASE COMPONENT OF PYRUVATE DEHYDROGENASE COMPLEX"/>
    <property type="match status" value="1"/>
</dbReference>
<evidence type="ECO:0000256" key="1">
    <source>
        <dbReference type="ARBA" id="ARBA00001938"/>
    </source>
</evidence>
<reference evidence="9 10" key="1">
    <citation type="submission" date="2019-09" db="EMBL/GenBank/DDBJ databases">
        <authorList>
            <person name="Ou C."/>
        </authorList>
    </citation>
    <scope>NUCLEOTIDE SEQUENCE [LARGE SCALE GENOMIC DNA]</scope>
    <source>
        <strain evidence="9">S2</strain>
        <tissue evidence="9">Leaf</tissue>
    </source>
</reference>
<comment type="similarity">
    <text evidence="2 6">Belongs to the 2-oxoacid dehydrogenase family.</text>
</comment>
<evidence type="ECO:0000313" key="9">
    <source>
        <dbReference type="EMBL" id="KAB2599377.1"/>
    </source>
</evidence>
<keyword evidence="10" id="KW-1185">Reference proteome</keyword>
<dbReference type="InterPro" id="IPR023213">
    <property type="entry name" value="CAT-like_dom_sf"/>
</dbReference>
<keyword evidence="4 6" id="KW-0450">Lipoyl</keyword>
<reference evidence="9 10" key="3">
    <citation type="submission" date="2019-11" db="EMBL/GenBank/DDBJ databases">
        <title>A de novo genome assembly of a pear dwarfing rootstock.</title>
        <authorList>
            <person name="Wang F."/>
            <person name="Wang J."/>
            <person name="Li S."/>
            <person name="Zhang Y."/>
            <person name="Fang M."/>
            <person name="Ma L."/>
            <person name="Zhao Y."/>
            <person name="Jiang S."/>
        </authorList>
    </citation>
    <scope>NUCLEOTIDE SEQUENCE [LARGE SCALE GENOMIC DNA]</scope>
    <source>
        <strain evidence="9">S2</strain>
        <tissue evidence="9">Leaf</tissue>
    </source>
</reference>
<dbReference type="GO" id="GO:0005739">
    <property type="term" value="C:mitochondrion"/>
    <property type="evidence" value="ECO:0007669"/>
    <property type="project" value="TreeGrafter"/>
</dbReference>
<evidence type="ECO:0000259" key="7">
    <source>
        <dbReference type="Pfam" id="PF00198"/>
    </source>
</evidence>
<proteinExistence type="inferred from homology"/>
<dbReference type="InterPro" id="IPR000089">
    <property type="entry name" value="Biotin_lipoyl"/>
</dbReference>
<dbReference type="PANTHER" id="PTHR43178:SF14">
    <property type="entry name" value="LIPOAMIDE ACYLTRANSFERASE COMPONENT OF BRANCHED-CHAIN ALPHA-KETO ACID DEHYDROGENASE COMPLEX, MITOCHONDRIAL"/>
    <property type="match status" value="1"/>
</dbReference>
<accession>A0A5N5F8V0</accession>
<dbReference type="EC" id="2.3.1.-" evidence="6"/>
<feature type="domain" description="2-oxoacid dehydrogenase acyltransferase catalytic" evidence="7">
    <location>
        <begin position="92"/>
        <end position="147"/>
    </location>
</feature>
<reference evidence="10" key="2">
    <citation type="submission" date="2019-10" db="EMBL/GenBank/DDBJ databases">
        <title>A de novo genome assembly of a pear dwarfing rootstock.</title>
        <authorList>
            <person name="Wang F."/>
            <person name="Wang J."/>
            <person name="Li S."/>
            <person name="Zhang Y."/>
            <person name="Fang M."/>
            <person name="Ma L."/>
            <person name="Zhao Y."/>
            <person name="Jiang S."/>
        </authorList>
    </citation>
    <scope>NUCLEOTIDE SEQUENCE [LARGE SCALE GENOMIC DNA]</scope>
</reference>
<dbReference type="GO" id="GO:0016407">
    <property type="term" value="F:acetyltransferase activity"/>
    <property type="evidence" value="ECO:0007669"/>
    <property type="project" value="TreeGrafter"/>
</dbReference>
<dbReference type="Pfam" id="PF00364">
    <property type="entry name" value="Biotin_lipoyl"/>
    <property type="match status" value="1"/>
</dbReference>
<keyword evidence="5 6" id="KW-0012">Acyltransferase</keyword>
<sequence length="147" mass="16601">MADVAAGGNGNGIVEVPLAQTGEGIAECKLLKWFVREVDQVDEFQPLCEVQSDKATIEITSRYLGKFLSFSMFQWFYSRQSDVCSELTVVCSFRGFQRRTVQSMSMAAKVLHFHYVEDIKCDALVELKNSFQSNNTDSNVKHTFLPL</sequence>
<organism evidence="9 10">
    <name type="scientific">Pyrus ussuriensis x Pyrus communis</name>
    <dbReference type="NCBI Taxonomy" id="2448454"/>
    <lineage>
        <taxon>Eukaryota</taxon>
        <taxon>Viridiplantae</taxon>
        <taxon>Streptophyta</taxon>
        <taxon>Embryophyta</taxon>
        <taxon>Tracheophyta</taxon>
        <taxon>Spermatophyta</taxon>
        <taxon>Magnoliopsida</taxon>
        <taxon>eudicotyledons</taxon>
        <taxon>Gunneridae</taxon>
        <taxon>Pentapetalae</taxon>
        <taxon>rosids</taxon>
        <taxon>fabids</taxon>
        <taxon>Rosales</taxon>
        <taxon>Rosaceae</taxon>
        <taxon>Amygdaloideae</taxon>
        <taxon>Maleae</taxon>
        <taxon>Pyrus</taxon>
    </lineage>
</organism>
<dbReference type="OrthoDB" id="15567at2759"/>
<dbReference type="AlphaFoldDB" id="A0A5N5F8V0"/>
<dbReference type="CDD" id="cd06849">
    <property type="entry name" value="lipoyl_domain"/>
    <property type="match status" value="1"/>
</dbReference>
<feature type="domain" description="Lipoyl-binding" evidence="8">
    <location>
        <begin position="15"/>
        <end position="66"/>
    </location>
</feature>
<evidence type="ECO:0000313" key="10">
    <source>
        <dbReference type="Proteomes" id="UP000327157"/>
    </source>
</evidence>
<evidence type="ECO:0000256" key="3">
    <source>
        <dbReference type="ARBA" id="ARBA00022679"/>
    </source>
</evidence>
<evidence type="ECO:0000256" key="2">
    <source>
        <dbReference type="ARBA" id="ARBA00007317"/>
    </source>
</evidence>
<evidence type="ECO:0000256" key="5">
    <source>
        <dbReference type="ARBA" id="ARBA00023315"/>
    </source>
</evidence>